<sequence>MLLKPLGEITQSQEYNSRTRSYYYEYMFSSPPTNKEWLRFEEVYAPRVLAFHLSEAQNYSALLDVLCRIRSSKPILPNLRSLHCRELKLNGLQEPALIFAHEGIREFMLIDSNSYSVSTCTFFDAMHTRIPHLAKLIIDINNDSQYTPPMIEMIRSFSGLRSLTLPAFTAMHQLMQDISALPRLKELNIISAPGQPSIGSLVSSGNRAKKRGKESQPALVDKECFLSLETLRISCSYAKAAAFLRHWTFFYSLSSIQIITPEQGHPYIMERLLTDIYAACPRIAHISLKIKPGTIDTSQAIALAVVPENVLTIQNLRPILQCLTIATFELVHSLPLYLGQEDMQEIASAWPHLKSVNLGCAPLTLKQSTSKRLGLSALLPFARFCPDIEELGLLIDAKSDVPCDAEIEEIPSPFRRLRVLSVGISEIDHEGVIAECLSFLCPSGCEIRYGADWYESDESSSDTKKWKTVSELLPRLLSVRARDEKRIMALQKRLQQQIASLEQKITLSENAKDQAIQTDGI</sequence>
<evidence type="ECO:0000313" key="3">
    <source>
        <dbReference type="EMBL" id="KAK7446366.1"/>
    </source>
</evidence>
<dbReference type="InterPro" id="IPR032675">
    <property type="entry name" value="LRR_dom_sf"/>
</dbReference>
<comment type="caution">
    <text evidence="3">The sequence shown here is derived from an EMBL/GenBank/DDBJ whole genome shotgun (WGS) entry which is preliminary data.</text>
</comment>
<dbReference type="Proteomes" id="UP001498398">
    <property type="component" value="Unassembled WGS sequence"/>
</dbReference>
<reference evidence="3 4" key="1">
    <citation type="submission" date="2024-01" db="EMBL/GenBank/DDBJ databases">
        <title>A draft genome for the cacao thread blight pathogen Marasmiellus scandens.</title>
        <authorList>
            <person name="Baruah I.K."/>
            <person name="Leung J."/>
            <person name="Bukari Y."/>
            <person name="Amoako-Attah I."/>
            <person name="Meinhardt L.W."/>
            <person name="Bailey B.A."/>
            <person name="Cohen S.P."/>
        </authorList>
    </citation>
    <scope>NUCLEOTIDE SEQUENCE [LARGE SCALE GENOMIC DNA]</scope>
    <source>
        <strain evidence="3 4">GH-19</strain>
    </source>
</reference>
<protein>
    <recommendedName>
        <fullName evidence="5">F-box domain-containing protein</fullName>
    </recommendedName>
</protein>
<evidence type="ECO:0000313" key="2">
    <source>
        <dbReference type="EMBL" id="KAK7435631.1"/>
    </source>
</evidence>
<keyword evidence="4" id="KW-1185">Reference proteome</keyword>
<dbReference type="Gene3D" id="3.80.10.10">
    <property type="entry name" value="Ribonuclease Inhibitor"/>
    <property type="match status" value="1"/>
</dbReference>
<name>A0ABR1J093_9AGAR</name>
<evidence type="ECO:0000256" key="1">
    <source>
        <dbReference type="SAM" id="Coils"/>
    </source>
</evidence>
<dbReference type="EMBL" id="JBANRG010000044">
    <property type="protein sequence ID" value="KAK7446366.1"/>
    <property type="molecule type" value="Genomic_DNA"/>
</dbReference>
<accession>A0ABR1J093</accession>
<feature type="coiled-coil region" evidence="1">
    <location>
        <begin position="484"/>
        <end position="518"/>
    </location>
</feature>
<dbReference type="SUPFAM" id="SSF52047">
    <property type="entry name" value="RNI-like"/>
    <property type="match status" value="1"/>
</dbReference>
<organism evidence="3 4">
    <name type="scientific">Marasmiellus scandens</name>
    <dbReference type="NCBI Taxonomy" id="2682957"/>
    <lineage>
        <taxon>Eukaryota</taxon>
        <taxon>Fungi</taxon>
        <taxon>Dikarya</taxon>
        <taxon>Basidiomycota</taxon>
        <taxon>Agaricomycotina</taxon>
        <taxon>Agaricomycetes</taxon>
        <taxon>Agaricomycetidae</taxon>
        <taxon>Agaricales</taxon>
        <taxon>Marasmiineae</taxon>
        <taxon>Omphalotaceae</taxon>
        <taxon>Marasmiellus</taxon>
    </lineage>
</organism>
<evidence type="ECO:0008006" key="5">
    <source>
        <dbReference type="Google" id="ProtNLM"/>
    </source>
</evidence>
<proteinExistence type="predicted"/>
<keyword evidence="1" id="KW-0175">Coiled coil</keyword>
<evidence type="ECO:0000313" key="4">
    <source>
        <dbReference type="Proteomes" id="UP001498398"/>
    </source>
</evidence>
<gene>
    <name evidence="3" type="ORF">VKT23_014572</name>
    <name evidence="2" type="ORF">VKT23_019586</name>
</gene>
<dbReference type="EMBL" id="JBANRG010000104">
    <property type="protein sequence ID" value="KAK7435631.1"/>
    <property type="molecule type" value="Genomic_DNA"/>
</dbReference>